<name>A0A6N2WHL2_9FIRM</name>
<gene>
    <name evidence="9" type="primary">trpA_2</name>
    <name evidence="9" type="ORF">ACLFYP115_03352</name>
</gene>
<dbReference type="InterPro" id="IPR002028">
    <property type="entry name" value="Trp_synthase_suA"/>
</dbReference>
<evidence type="ECO:0000256" key="1">
    <source>
        <dbReference type="ARBA" id="ARBA00004733"/>
    </source>
</evidence>
<evidence type="ECO:0000256" key="5">
    <source>
        <dbReference type="ARBA" id="ARBA00022822"/>
    </source>
</evidence>
<evidence type="ECO:0000256" key="3">
    <source>
        <dbReference type="ARBA" id="ARBA00012043"/>
    </source>
</evidence>
<dbReference type="GO" id="GO:0005829">
    <property type="term" value="C:cytosol"/>
    <property type="evidence" value="ECO:0007669"/>
    <property type="project" value="TreeGrafter"/>
</dbReference>
<comment type="subunit">
    <text evidence="2">Tetramer of two alpha and two beta chains.</text>
</comment>
<keyword evidence="6" id="KW-0057">Aromatic amino acid biosynthesis</keyword>
<reference evidence="9" key="1">
    <citation type="submission" date="2019-11" db="EMBL/GenBank/DDBJ databases">
        <authorList>
            <person name="Feng L."/>
        </authorList>
    </citation>
    <scope>NUCLEOTIDE SEQUENCE</scope>
    <source>
        <strain evidence="9">AcaccaeLFYP115</strain>
    </source>
</reference>
<evidence type="ECO:0000256" key="7">
    <source>
        <dbReference type="ARBA" id="ARBA00023239"/>
    </source>
</evidence>
<dbReference type="AlphaFoldDB" id="A0A6N2WHL2"/>
<dbReference type="PANTHER" id="PTHR43406">
    <property type="entry name" value="TRYPTOPHAN SYNTHASE, ALPHA CHAIN"/>
    <property type="match status" value="1"/>
</dbReference>
<sequence length="238" mass="27264">MKDLVLYMTIGYPDENTFFRMLDMLDEEKVPVLELGIPVGNPFVDGDLIRQSHKKVLDSGIGQKKIIRWLQRIRRDYKFCIILMTYKEGMERFCLSELDKNLYDGILCVDEVIRADTGMRPVQIYNETMTEVQMLSLLAENKNFAYVMSGNGKTGSFSCLPDGYKRTVHFLKKNTNLPVYVGFGIKTLKDVNAVCSHGADGVIIGSHFMRIMSEKGYLECKKYINIINNYLQKTALQP</sequence>
<dbReference type="InterPro" id="IPR013785">
    <property type="entry name" value="Aldolase_TIM"/>
</dbReference>
<dbReference type="Gene3D" id="3.20.20.70">
    <property type="entry name" value="Aldolase class I"/>
    <property type="match status" value="1"/>
</dbReference>
<dbReference type="Pfam" id="PF00290">
    <property type="entry name" value="Trp_syntA"/>
    <property type="match status" value="1"/>
</dbReference>
<dbReference type="CDD" id="cd04724">
    <property type="entry name" value="Tryptophan_synthase_alpha"/>
    <property type="match status" value="1"/>
</dbReference>
<keyword evidence="4" id="KW-0028">Amino-acid biosynthesis</keyword>
<dbReference type="PANTHER" id="PTHR43406:SF1">
    <property type="entry name" value="TRYPTOPHAN SYNTHASE ALPHA CHAIN, CHLOROPLASTIC"/>
    <property type="match status" value="1"/>
</dbReference>
<comment type="pathway">
    <text evidence="1">Amino-acid biosynthesis; L-tryptophan biosynthesis; L-tryptophan from chorismate: step 5/5.</text>
</comment>
<proteinExistence type="predicted"/>
<protein>
    <recommendedName>
        <fullName evidence="3">tryptophan synthase</fullName>
        <ecNumber evidence="3">4.2.1.20</ecNumber>
    </recommendedName>
</protein>
<dbReference type="GO" id="GO:0004834">
    <property type="term" value="F:tryptophan synthase activity"/>
    <property type="evidence" value="ECO:0007669"/>
    <property type="project" value="UniProtKB-EC"/>
</dbReference>
<comment type="catalytic activity">
    <reaction evidence="8">
        <text>(1S,2R)-1-C-(indol-3-yl)glycerol 3-phosphate + L-serine = D-glyceraldehyde 3-phosphate + L-tryptophan + H2O</text>
        <dbReference type="Rhea" id="RHEA:10532"/>
        <dbReference type="ChEBI" id="CHEBI:15377"/>
        <dbReference type="ChEBI" id="CHEBI:33384"/>
        <dbReference type="ChEBI" id="CHEBI:57912"/>
        <dbReference type="ChEBI" id="CHEBI:58866"/>
        <dbReference type="ChEBI" id="CHEBI:59776"/>
        <dbReference type="EC" id="4.2.1.20"/>
    </reaction>
</comment>
<evidence type="ECO:0000313" key="9">
    <source>
        <dbReference type="EMBL" id="VYT41337.1"/>
    </source>
</evidence>
<evidence type="ECO:0000256" key="2">
    <source>
        <dbReference type="ARBA" id="ARBA00011270"/>
    </source>
</evidence>
<dbReference type="EC" id="4.2.1.20" evidence="3"/>
<accession>A0A6N2WHL2</accession>
<organism evidence="9">
    <name type="scientific">Anaerostipes caccae</name>
    <dbReference type="NCBI Taxonomy" id="105841"/>
    <lineage>
        <taxon>Bacteria</taxon>
        <taxon>Bacillati</taxon>
        <taxon>Bacillota</taxon>
        <taxon>Clostridia</taxon>
        <taxon>Lachnospirales</taxon>
        <taxon>Lachnospiraceae</taxon>
        <taxon>Anaerostipes</taxon>
    </lineage>
</organism>
<dbReference type="RefSeq" id="WP_006568369.1">
    <property type="nucleotide sequence ID" value="NZ_BAABZP010000001.1"/>
</dbReference>
<dbReference type="InterPro" id="IPR011060">
    <property type="entry name" value="RibuloseP-bd_barrel"/>
</dbReference>
<evidence type="ECO:0000256" key="6">
    <source>
        <dbReference type="ARBA" id="ARBA00023141"/>
    </source>
</evidence>
<evidence type="ECO:0000256" key="8">
    <source>
        <dbReference type="ARBA" id="ARBA00049047"/>
    </source>
</evidence>
<evidence type="ECO:0000256" key="4">
    <source>
        <dbReference type="ARBA" id="ARBA00022605"/>
    </source>
</evidence>
<dbReference type="UniPathway" id="UPA00035">
    <property type="reaction ID" value="UER00044"/>
</dbReference>
<keyword evidence="5" id="KW-0822">Tryptophan biosynthesis</keyword>
<dbReference type="EMBL" id="CACRSQ010000010">
    <property type="protein sequence ID" value="VYT41337.1"/>
    <property type="molecule type" value="Genomic_DNA"/>
</dbReference>
<dbReference type="SUPFAM" id="SSF51366">
    <property type="entry name" value="Ribulose-phoshate binding barrel"/>
    <property type="match status" value="1"/>
</dbReference>
<keyword evidence="7 9" id="KW-0456">Lyase</keyword>